<gene>
    <name evidence="2" type="ORF">L596_011566</name>
</gene>
<reference evidence="2 3" key="2">
    <citation type="journal article" date="2019" name="G3 (Bethesda)">
        <title>Hybrid Assembly of the Genome of the Entomopathogenic Nematode Steinernema carpocapsae Identifies the X-Chromosome.</title>
        <authorList>
            <person name="Serra L."/>
            <person name="Macchietto M."/>
            <person name="Macias-Munoz A."/>
            <person name="McGill C.J."/>
            <person name="Rodriguez I.M."/>
            <person name="Rodriguez B."/>
            <person name="Murad R."/>
            <person name="Mortazavi A."/>
        </authorList>
    </citation>
    <scope>NUCLEOTIDE SEQUENCE [LARGE SCALE GENOMIC DNA]</scope>
    <source>
        <strain evidence="2 3">ALL</strain>
    </source>
</reference>
<sequence>MSPLLSSGAESDPEGCESEKAAATETRRFAKTAISIVGKSLESRDSIENDKYSKRSDRITRPAVQIRANEPTIVSAAPTTL</sequence>
<protein>
    <submittedName>
        <fullName evidence="2">Uncharacterized protein</fullName>
    </submittedName>
</protein>
<comment type="caution">
    <text evidence="2">The sequence shown here is derived from an EMBL/GenBank/DDBJ whole genome shotgun (WGS) entry which is preliminary data.</text>
</comment>
<evidence type="ECO:0000256" key="1">
    <source>
        <dbReference type="SAM" id="MobiDB-lite"/>
    </source>
</evidence>
<organism evidence="2 3">
    <name type="scientific">Steinernema carpocapsae</name>
    <name type="common">Entomopathogenic nematode</name>
    <dbReference type="NCBI Taxonomy" id="34508"/>
    <lineage>
        <taxon>Eukaryota</taxon>
        <taxon>Metazoa</taxon>
        <taxon>Ecdysozoa</taxon>
        <taxon>Nematoda</taxon>
        <taxon>Chromadorea</taxon>
        <taxon>Rhabditida</taxon>
        <taxon>Tylenchina</taxon>
        <taxon>Panagrolaimomorpha</taxon>
        <taxon>Strongyloidoidea</taxon>
        <taxon>Steinernematidae</taxon>
        <taxon>Steinernema</taxon>
    </lineage>
</organism>
<proteinExistence type="predicted"/>
<dbReference type="Proteomes" id="UP000298663">
    <property type="component" value="Unassembled WGS sequence"/>
</dbReference>
<name>A0A4U5NUB9_STECR</name>
<feature type="region of interest" description="Disordered" evidence="1">
    <location>
        <begin position="1"/>
        <end position="24"/>
    </location>
</feature>
<evidence type="ECO:0000313" key="3">
    <source>
        <dbReference type="Proteomes" id="UP000298663"/>
    </source>
</evidence>
<evidence type="ECO:0000313" key="2">
    <source>
        <dbReference type="EMBL" id="TKR87107.1"/>
    </source>
</evidence>
<reference evidence="2 3" key="1">
    <citation type="journal article" date="2015" name="Genome Biol.">
        <title>Comparative genomics of Steinernema reveals deeply conserved gene regulatory networks.</title>
        <authorList>
            <person name="Dillman A.R."/>
            <person name="Macchietto M."/>
            <person name="Porter C.F."/>
            <person name="Rogers A."/>
            <person name="Williams B."/>
            <person name="Antoshechkin I."/>
            <person name="Lee M.M."/>
            <person name="Goodwin Z."/>
            <person name="Lu X."/>
            <person name="Lewis E.E."/>
            <person name="Goodrich-Blair H."/>
            <person name="Stock S.P."/>
            <person name="Adams B.J."/>
            <person name="Sternberg P.W."/>
            <person name="Mortazavi A."/>
        </authorList>
    </citation>
    <scope>NUCLEOTIDE SEQUENCE [LARGE SCALE GENOMIC DNA]</scope>
    <source>
        <strain evidence="2 3">ALL</strain>
    </source>
</reference>
<keyword evidence="3" id="KW-1185">Reference proteome</keyword>
<dbReference type="AlphaFoldDB" id="A0A4U5NUB9"/>
<dbReference type="EMBL" id="AZBU02000003">
    <property type="protein sequence ID" value="TKR87107.1"/>
    <property type="molecule type" value="Genomic_DNA"/>
</dbReference>
<accession>A0A4U5NUB9</accession>